<evidence type="ECO:0000256" key="6">
    <source>
        <dbReference type="ARBA" id="ARBA00022997"/>
    </source>
</evidence>
<dbReference type="GO" id="GO:0006508">
    <property type="term" value="P:proteolysis"/>
    <property type="evidence" value="ECO:0007669"/>
    <property type="project" value="UniProtKB-KW"/>
</dbReference>
<evidence type="ECO:0000256" key="2">
    <source>
        <dbReference type="ARBA" id="ARBA00022670"/>
    </source>
</evidence>
<keyword evidence="2 9" id="KW-0645">Protease</keyword>
<sequence>MPVSAGAPGTIADGIASEDVAADGAFRHLSGIDGIAVDLRYATPNNFIGRDLYAPFDCAWLHRDAAAALERAVAWLAAHRSGHTLLVLDALRPQRVQQQLWDALAGTGLQPYLADPARGSIHSYGMALDLTILDEEGRELDMGTGFDDMSALSHPALEARFLASGELAPGQAANRQLLRDAMFQAGFVGINTEWWHFDCGDRNLVRQTFRRVL</sequence>
<dbReference type="GO" id="GO:0071555">
    <property type="term" value="P:cell wall organization"/>
    <property type="evidence" value="ECO:0007669"/>
    <property type="project" value="UniProtKB-KW"/>
</dbReference>
<reference evidence="11 12" key="1">
    <citation type="submission" date="2020-04" db="EMBL/GenBank/DDBJ databases">
        <title>Genome sequencing of novel species.</title>
        <authorList>
            <person name="Heo J."/>
            <person name="Kim S.-J."/>
            <person name="Kim J.-S."/>
            <person name="Hong S.-B."/>
            <person name="Kwon S.-W."/>
        </authorList>
    </citation>
    <scope>NUCLEOTIDE SEQUENCE [LARGE SCALE GENOMIC DNA]</scope>
    <source>
        <strain evidence="11 12">GN2-R2</strain>
    </source>
</reference>
<evidence type="ECO:0000313" key="11">
    <source>
        <dbReference type="EMBL" id="QJE00082.1"/>
    </source>
</evidence>
<dbReference type="KEGG" id="mfy:HH212_08605"/>
<dbReference type="GO" id="GO:0160237">
    <property type="term" value="F:D-Ala-D-Ala dipeptidase activity"/>
    <property type="evidence" value="ECO:0007669"/>
    <property type="project" value="UniProtKB-EC"/>
</dbReference>
<dbReference type="EC" id="3.4.13.22" evidence="9 10"/>
<feature type="site" description="Transition state stabilizer" evidence="9">
    <location>
        <position position="92"/>
    </location>
</feature>
<keyword evidence="3 9" id="KW-0479">Metal-binding</keyword>
<keyword evidence="6 9" id="KW-0224">Dipeptidase</keyword>
<dbReference type="InterPro" id="IPR009045">
    <property type="entry name" value="Zn_M74/Hedgehog-like"/>
</dbReference>
<evidence type="ECO:0000256" key="5">
    <source>
        <dbReference type="ARBA" id="ARBA00022833"/>
    </source>
</evidence>
<protein>
    <recommendedName>
        <fullName evidence="9 10">D-alanyl-D-alanine dipeptidase</fullName>
        <shortName evidence="9 10">D-Ala-D-Ala dipeptidase</shortName>
        <ecNumber evidence="9 10">3.4.13.22</ecNumber>
    </recommendedName>
</protein>
<dbReference type="HAMAP" id="MF_01924">
    <property type="entry name" value="A_A_dipeptidase"/>
    <property type="match status" value="1"/>
</dbReference>
<dbReference type="SUPFAM" id="SSF55166">
    <property type="entry name" value="Hedgehog/DD-peptidase"/>
    <property type="match status" value="1"/>
</dbReference>
<feature type="binding site" evidence="9">
    <location>
        <position position="129"/>
    </location>
    <ligand>
        <name>Zn(2+)</name>
        <dbReference type="ChEBI" id="CHEBI:29105"/>
        <note>catalytic</note>
    </ligand>
</feature>
<evidence type="ECO:0000256" key="9">
    <source>
        <dbReference type="HAMAP-Rule" id="MF_01924"/>
    </source>
</evidence>
<keyword evidence="4 9" id="KW-0378">Hydrolase</keyword>
<dbReference type="Proteomes" id="UP000502415">
    <property type="component" value="Chromosome"/>
</dbReference>
<comment type="function">
    <text evidence="9 10">Catalyzes hydrolysis of the D-alanyl-D-alanine dipeptide.</text>
</comment>
<dbReference type="GO" id="GO:0008270">
    <property type="term" value="F:zinc ion binding"/>
    <property type="evidence" value="ECO:0007669"/>
    <property type="project" value="UniProtKB-UniRule"/>
</dbReference>
<evidence type="ECO:0000256" key="10">
    <source>
        <dbReference type="PIRNR" id="PIRNR026671"/>
    </source>
</evidence>
<feature type="binding site" evidence="9">
    <location>
        <position position="122"/>
    </location>
    <ligand>
        <name>Zn(2+)</name>
        <dbReference type="ChEBI" id="CHEBI:29105"/>
        <note>catalytic</note>
    </ligand>
</feature>
<dbReference type="GO" id="GO:0008237">
    <property type="term" value="F:metallopeptidase activity"/>
    <property type="evidence" value="ECO:0007669"/>
    <property type="project" value="UniProtKB-KW"/>
</dbReference>
<keyword evidence="12" id="KW-1185">Reference proteome</keyword>
<gene>
    <name evidence="9" type="primary">ddpX</name>
    <name evidence="11" type="ORF">HH212_08605</name>
</gene>
<evidence type="ECO:0000256" key="7">
    <source>
        <dbReference type="ARBA" id="ARBA00023049"/>
    </source>
</evidence>
<keyword evidence="7 9" id="KW-0482">Metalloprotease</keyword>
<dbReference type="EMBL" id="CP051685">
    <property type="protein sequence ID" value="QJE00082.1"/>
    <property type="molecule type" value="Genomic_DNA"/>
</dbReference>
<dbReference type="InterPro" id="IPR000755">
    <property type="entry name" value="A_A_dipeptidase"/>
</dbReference>
<name>A0A7Z2VWA8_9BURK</name>
<proteinExistence type="inferred from homology"/>
<dbReference type="Pfam" id="PF01427">
    <property type="entry name" value="Peptidase_M15"/>
    <property type="match status" value="1"/>
</dbReference>
<comment type="similarity">
    <text evidence="9 10">Belongs to the peptidase M15D family.</text>
</comment>
<dbReference type="PIRSF" id="PIRSF026671">
    <property type="entry name" value="AA_dipeptidase"/>
    <property type="match status" value="1"/>
</dbReference>
<evidence type="ECO:0000256" key="4">
    <source>
        <dbReference type="ARBA" id="ARBA00022801"/>
    </source>
</evidence>
<evidence type="ECO:0000256" key="3">
    <source>
        <dbReference type="ARBA" id="ARBA00022723"/>
    </source>
</evidence>
<keyword evidence="8 10" id="KW-0961">Cell wall biogenesis/degradation</keyword>
<dbReference type="AlphaFoldDB" id="A0A7Z2VWA8"/>
<evidence type="ECO:0000256" key="8">
    <source>
        <dbReference type="ARBA" id="ARBA00023316"/>
    </source>
</evidence>
<dbReference type="Gene3D" id="3.30.1380.10">
    <property type="match status" value="1"/>
</dbReference>
<dbReference type="PANTHER" id="PTHR43126">
    <property type="entry name" value="D-ALANYL-D-ALANINE DIPEPTIDASE"/>
    <property type="match status" value="1"/>
</dbReference>
<organism evidence="11 12">
    <name type="scientific">Massilia forsythiae</name>
    <dbReference type="NCBI Taxonomy" id="2728020"/>
    <lineage>
        <taxon>Bacteria</taxon>
        <taxon>Pseudomonadati</taxon>
        <taxon>Pseudomonadota</taxon>
        <taxon>Betaproteobacteria</taxon>
        <taxon>Burkholderiales</taxon>
        <taxon>Oxalobacteraceae</taxon>
        <taxon>Telluria group</taxon>
        <taxon>Massilia</taxon>
    </lineage>
</organism>
<comment type="catalytic activity">
    <reaction evidence="1 9 10">
        <text>D-alanyl-D-alanine + H2O = 2 D-alanine</text>
        <dbReference type="Rhea" id="RHEA:20661"/>
        <dbReference type="ChEBI" id="CHEBI:15377"/>
        <dbReference type="ChEBI" id="CHEBI:57416"/>
        <dbReference type="ChEBI" id="CHEBI:57822"/>
        <dbReference type="EC" id="3.4.13.22"/>
    </reaction>
</comment>
<keyword evidence="5 9" id="KW-0862">Zinc</keyword>
<accession>A0A7Z2VWA8</accession>
<evidence type="ECO:0000313" key="12">
    <source>
        <dbReference type="Proteomes" id="UP000502415"/>
    </source>
</evidence>
<evidence type="ECO:0000256" key="1">
    <source>
        <dbReference type="ARBA" id="ARBA00001362"/>
    </source>
</evidence>
<comment type="cofactor">
    <cofactor evidence="9">
        <name>Zn(2+)</name>
        <dbReference type="ChEBI" id="CHEBI:29105"/>
    </cofactor>
    <text evidence="9">Binds 1 zinc ion per subunit.</text>
</comment>
<feature type="binding site" evidence="9">
    <location>
        <position position="196"/>
    </location>
    <ligand>
        <name>Zn(2+)</name>
        <dbReference type="ChEBI" id="CHEBI:29105"/>
        <note>catalytic</note>
    </ligand>
</feature>
<feature type="active site" description="Proton donor/acceptor" evidence="9">
    <location>
        <position position="193"/>
    </location>
</feature>
<dbReference type="CDD" id="cd14840">
    <property type="entry name" value="D-Ala-D-Ala_dipeptidase_Aad"/>
    <property type="match status" value="1"/>
</dbReference>